<organism evidence="1 2">
    <name type="scientific">Bathymodiolus azoricus thioautotrophic gill symbiont</name>
    <dbReference type="NCBI Taxonomy" id="235205"/>
    <lineage>
        <taxon>Bacteria</taxon>
        <taxon>Pseudomonadati</taxon>
        <taxon>Pseudomonadota</taxon>
        <taxon>Gammaproteobacteria</taxon>
        <taxon>sulfur-oxidizing symbionts</taxon>
    </lineage>
</organism>
<reference evidence="2" key="1">
    <citation type="submission" date="2016-06" db="EMBL/GenBank/DDBJ databases">
        <authorList>
            <person name="Petersen J."/>
            <person name="Sayavedra L."/>
        </authorList>
    </citation>
    <scope>NUCLEOTIDE SEQUENCE [LARGE SCALE GENOMIC DNA]</scope>
    <source>
        <strain evidence="2">BazSymB</strain>
    </source>
</reference>
<name>A0A1H6LCA6_9GAMM</name>
<sequence>MISFSKNLRRTTKKFSNFINQLPVAIKNEVEKIRSLQ</sequence>
<protein>
    <submittedName>
        <fullName evidence="1">Uncharacterized protein</fullName>
    </submittedName>
</protein>
<dbReference type="AlphaFoldDB" id="A0A1H6LCA6"/>
<dbReference type="Proteomes" id="UP000198559">
    <property type="component" value="Unassembled WGS sequence"/>
</dbReference>
<accession>A0A1H6LCA6</accession>
<proteinExistence type="predicted"/>
<evidence type="ECO:0000313" key="2">
    <source>
        <dbReference type="Proteomes" id="UP000198559"/>
    </source>
</evidence>
<dbReference type="EMBL" id="CVUD02000163">
    <property type="protein sequence ID" value="SEH82252.1"/>
    <property type="molecule type" value="Genomic_DNA"/>
</dbReference>
<evidence type="ECO:0000313" key="1">
    <source>
        <dbReference type="EMBL" id="SEH82252.1"/>
    </source>
</evidence>
<gene>
    <name evidence="1" type="ORF">BAZSYMB_SCAFFOLD00002_20</name>
</gene>